<dbReference type="InterPro" id="IPR015424">
    <property type="entry name" value="PyrdxlP-dep_Trfase"/>
</dbReference>
<sequence length="267" mass="30017">AIVPVHIGGSAADMDSILAIAKKHKLPVVEDACQAHLAEWRGNKLGTWGTTGCFSFQASKNLNSGEGGAILTEDSELIEKCYAFHNNCRARRASGYDFSYLGGRGANLRMTEFQGSLLMAQMTRLEQQSKNREENAKYLTKMLREIPGVLPARMYDGCTRNAYHLYMLRYDSKHFSNLPRATFLKSLSAEGIPASGGYGPLNKEPFIRNTLDTRGYQKIYSKDYVARWEKANHCPENDKLCEEAVWFTQRMLLGPRSDMDQIAEAVR</sequence>
<dbReference type="PANTHER" id="PTHR30244:SF34">
    <property type="entry name" value="DTDP-4-AMINO-4,6-DIDEOXYGALACTOSE TRANSAMINASE"/>
    <property type="match status" value="1"/>
</dbReference>
<dbReference type="GO" id="GO:0030170">
    <property type="term" value="F:pyridoxal phosphate binding"/>
    <property type="evidence" value="ECO:0007669"/>
    <property type="project" value="TreeGrafter"/>
</dbReference>
<dbReference type="Gene3D" id="3.90.1150.10">
    <property type="entry name" value="Aspartate Aminotransferase, domain 1"/>
    <property type="match status" value="1"/>
</dbReference>
<dbReference type="Pfam" id="PF01041">
    <property type="entry name" value="DegT_DnrJ_EryC1"/>
    <property type="match status" value="1"/>
</dbReference>
<feature type="non-terminal residue" evidence="1">
    <location>
        <position position="1"/>
    </location>
</feature>
<dbReference type="GO" id="GO:0008483">
    <property type="term" value="F:transaminase activity"/>
    <property type="evidence" value="ECO:0007669"/>
    <property type="project" value="TreeGrafter"/>
</dbReference>
<proteinExistence type="predicted"/>
<name>X0V5M0_9ZZZZ</name>
<evidence type="ECO:0008006" key="2">
    <source>
        <dbReference type="Google" id="ProtNLM"/>
    </source>
</evidence>
<reference evidence="1" key="1">
    <citation type="journal article" date="2014" name="Front. Microbiol.">
        <title>High frequency of phylogenetically diverse reductive dehalogenase-homologous genes in deep subseafloor sedimentary metagenomes.</title>
        <authorList>
            <person name="Kawai M."/>
            <person name="Futagami T."/>
            <person name="Toyoda A."/>
            <person name="Takaki Y."/>
            <person name="Nishi S."/>
            <person name="Hori S."/>
            <person name="Arai W."/>
            <person name="Tsubouchi T."/>
            <person name="Morono Y."/>
            <person name="Uchiyama I."/>
            <person name="Ito T."/>
            <person name="Fujiyama A."/>
            <person name="Inagaki F."/>
            <person name="Takami H."/>
        </authorList>
    </citation>
    <scope>NUCLEOTIDE SEQUENCE</scope>
    <source>
        <strain evidence="1">Expedition CK06-06</strain>
    </source>
</reference>
<comment type="caution">
    <text evidence="1">The sequence shown here is derived from an EMBL/GenBank/DDBJ whole genome shotgun (WGS) entry which is preliminary data.</text>
</comment>
<evidence type="ECO:0000313" key="1">
    <source>
        <dbReference type="EMBL" id="GAG07798.1"/>
    </source>
</evidence>
<dbReference type="InterPro" id="IPR015422">
    <property type="entry name" value="PyrdxlP-dep_Trfase_small"/>
</dbReference>
<dbReference type="AlphaFoldDB" id="X0V5M0"/>
<dbReference type="SUPFAM" id="SSF53383">
    <property type="entry name" value="PLP-dependent transferases"/>
    <property type="match status" value="1"/>
</dbReference>
<dbReference type="GO" id="GO:0000271">
    <property type="term" value="P:polysaccharide biosynthetic process"/>
    <property type="evidence" value="ECO:0007669"/>
    <property type="project" value="TreeGrafter"/>
</dbReference>
<dbReference type="InterPro" id="IPR015421">
    <property type="entry name" value="PyrdxlP-dep_Trfase_major"/>
</dbReference>
<dbReference type="InterPro" id="IPR000653">
    <property type="entry name" value="DegT/StrS_aminotransferase"/>
</dbReference>
<gene>
    <name evidence="1" type="ORF">S01H1_40658</name>
</gene>
<dbReference type="PANTHER" id="PTHR30244">
    <property type="entry name" value="TRANSAMINASE"/>
    <property type="match status" value="1"/>
</dbReference>
<dbReference type="EMBL" id="BARS01025756">
    <property type="protein sequence ID" value="GAG07798.1"/>
    <property type="molecule type" value="Genomic_DNA"/>
</dbReference>
<protein>
    <recommendedName>
        <fullName evidence="2">DegT/DnrJ/EryC1/StrS family aminotransferase</fullName>
    </recommendedName>
</protein>
<dbReference type="Gene3D" id="3.40.640.10">
    <property type="entry name" value="Type I PLP-dependent aspartate aminotransferase-like (Major domain)"/>
    <property type="match status" value="1"/>
</dbReference>
<accession>X0V5M0</accession>
<organism evidence="1">
    <name type="scientific">marine sediment metagenome</name>
    <dbReference type="NCBI Taxonomy" id="412755"/>
    <lineage>
        <taxon>unclassified sequences</taxon>
        <taxon>metagenomes</taxon>
        <taxon>ecological metagenomes</taxon>
    </lineage>
</organism>
<feature type="non-terminal residue" evidence="1">
    <location>
        <position position="267"/>
    </location>
</feature>